<evidence type="ECO:0000256" key="3">
    <source>
        <dbReference type="ARBA" id="ARBA00023295"/>
    </source>
</evidence>
<dbReference type="Pfam" id="PF08244">
    <property type="entry name" value="Glyco_hydro_32C"/>
    <property type="match status" value="1"/>
</dbReference>
<feature type="domain" description="Glycosyl hydrolase family 32 N-terminal" evidence="5">
    <location>
        <begin position="87"/>
        <end position="268"/>
    </location>
</feature>
<proteinExistence type="inferred from homology"/>
<dbReference type="Gene3D" id="2.60.120.560">
    <property type="entry name" value="Exo-inulinase, domain 1"/>
    <property type="match status" value="1"/>
</dbReference>
<comment type="caution">
    <text evidence="7">The sequence shown here is derived from an EMBL/GenBank/DDBJ whole genome shotgun (WGS) entry which is preliminary data.</text>
</comment>
<dbReference type="OrthoDB" id="9776657at2"/>
<dbReference type="PANTHER" id="PTHR42800:SF1">
    <property type="entry name" value="EXOINULINASE INUD (AFU_ORTHOLOGUE AFUA_5G00480)"/>
    <property type="match status" value="1"/>
</dbReference>
<sequence length="431" mass="47055">MVAVVVALVLGLGGCTSSDEPRPAPSPRATYAERWRPQFHYSPPAGRLADPNGLVYDAGEWHLFHQQDGTWAHAVSPDAVHWTTLRKDFRDPKVFWHEPSRRWVMVVSLGDEVGLFSSPDLIGWEELSRFGAGHGLHSAVWECPDLFPLPVDGDPDRARWVLTVSVGDSDATDGSTAQYFVGDFDGTTFVRDPSVPPDTVQQTDVGQDFYAAQSYEHAPDGRRVWMGWMGSWRYPYSAPTHPWTNAMSVPRDLGLRTVDGEVRLVQAPVPELESLRGEAVRVGARSIGRDTILPLDGARLELEAEIETGGASTVGLRVHESRDADGRVVEAVEVGYDSRDGGRLVMSRTRGAGPAGLPLQRSVPYRPSGGVLRLHVLVDESSVEVFVDDGALTGTMLVFPSRGGRGVSLTAEGGDARLRELTSWPLASIWD</sequence>
<feature type="domain" description="Glycosyl hydrolase family 32 N-terminal" evidence="5">
    <location>
        <begin position="40"/>
        <end position="85"/>
    </location>
</feature>
<dbReference type="AlphaFoldDB" id="A0A511JMU7"/>
<dbReference type="EMBL" id="BJWH01000016">
    <property type="protein sequence ID" value="GEL99340.1"/>
    <property type="molecule type" value="Genomic_DNA"/>
</dbReference>
<dbReference type="InterPro" id="IPR013320">
    <property type="entry name" value="ConA-like_dom_sf"/>
</dbReference>
<name>A0A511JMU7_9CELL</name>
<dbReference type="CDD" id="cd18622">
    <property type="entry name" value="GH32_Inu-like"/>
    <property type="match status" value="1"/>
</dbReference>
<evidence type="ECO:0000256" key="1">
    <source>
        <dbReference type="ARBA" id="ARBA00009902"/>
    </source>
</evidence>
<keyword evidence="2 4" id="KW-0378">Hydrolase</keyword>
<dbReference type="InterPro" id="IPR023296">
    <property type="entry name" value="Glyco_hydro_beta-prop_sf"/>
</dbReference>
<organism evidence="7 8">
    <name type="scientific">Cellulomonas terrae</name>
    <dbReference type="NCBI Taxonomy" id="311234"/>
    <lineage>
        <taxon>Bacteria</taxon>
        <taxon>Bacillati</taxon>
        <taxon>Actinomycetota</taxon>
        <taxon>Actinomycetes</taxon>
        <taxon>Micrococcales</taxon>
        <taxon>Cellulomonadaceae</taxon>
        <taxon>Cellulomonas</taxon>
    </lineage>
</organism>
<dbReference type="Pfam" id="PF00251">
    <property type="entry name" value="Glyco_hydro_32N"/>
    <property type="match status" value="2"/>
</dbReference>
<protein>
    <recommendedName>
        <fullName evidence="9">Levanase</fullName>
    </recommendedName>
</protein>
<evidence type="ECO:0000256" key="2">
    <source>
        <dbReference type="ARBA" id="ARBA00022801"/>
    </source>
</evidence>
<dbReference type="Proteomes" id="UP000321049">
    <property type="component" value="Unassembled WGS sequence"/>
</dbReference>
<keyword evidence="3 4" id="KW-0326">Glycosidase</keyword>
<evidence type="ECO:0000259" key="5">
    <source>
        <dbReference type="Pfam" id="PF00251"/>
    </source>
</evidence>
<dbReference type="Gene3D" id="2.115.10.20">
    <property type="entry name" value="Glycosyl hydrolase domain, family 43"/>
    <property type="match status" value="2"/>
</dbReference>
<dbReference type="GO" id="GO:0004575">
    <property type="term" value="F:sucrose alpha-glucosidase activity"/>
    <property type="evidence" value="ECO:0007669"/>
    <property type="project" value="TreeGrafter"/>
</dbReference>
<reference evidence="7 8" key="1">
    <citation type="submission" date="2019-07" db="EMBL/GenBank/DDBJ databases">
        <title>Whole genome shotgun sequence of Cellulomonas terrae NBRC 100819.</title>
        <authorList>
            <person name="Hosoyama A."/>
            <person name="Uohara A."/>
            <person name="Ohji S."/>
            <person name="Ichikawa N."/>
        </authorList>
    </citation>
    <scope>NUCLEOTIDE SEQUENCE [LARGE SCALE GENOMIC DNA]</scope>
    <source>
        <strain evidence="7 8">NBRC 100819</strain>
    </source>
</reference>
<dbReference type="RefSeq" id="WP_146847001.1">
    <property type="nucleotide sequence ID" value="NZ_BJWH01000016.1"/>
</dbReference>
<evidence type="ECO:0000313" key="8">
    <source>
        <dbReference type="Proteomes" id="UP000321049"/>
    </source>
</evidence>
<dbReference type="PANTHER" id="PTHR42800">
    <property type="entry name" value="EXOINULINASE INUD (AFU_ORTHOLOGUE AFUA_5G00480)"/>
    <property type="match status" value="1"/>
</dbReference>
<evidence type="ECO:0000259" key="6">
    <source>
        <dbReference type="Pfam" id="PF08244"/>
    </source>
</evidence>
<dbReference type="SMART" id="SM00640">
    <property type="entry name" value="Glyco_32"/>
    <property type="match status" value="1"/>
</dbReference>
<dbReference type="InterPro" id="IPR013189">
    <property type="entry name" value="Glyco_hydro_32_C"/>
</dbReference>
<dbReference type="InterPro" id="IPR013148">
    <property type="entry name" value="Glyco_hydro_32_N"/>
</dbReference>
<dbReference type="SUPFAM" id="SSF75005">
    <property type="entry name" value="Arabinanase/levansucrase/invertase"/>
    <property type="match status" value="1"/>
</dbReference>
<gene>
    <name evidence="7" type="ORF">CTE05_28870</name>
</gene>
<dbReference type="InterPro" id="IPR001362">
    <property type="entry name" value="Glyco_hydro_32"/>
</dbReference>
<dbReference type="GO" id="GO:0005987">
    <property type="term" value="P:sucrose catabolic process"/>
    <property type="evidence" value="ECO:0007669"/>
    <property type="project" value="TreeGrafter"/>
</dbReference>
<evidence type="ECO:0000256" key="4">
    <source>
        <dbReference type="RuleBase" id="RU362110"/>
    </source>
</evidence>
<evidence type="ECO:0000313" key="7">
    <source>
        <dbReference type="EMBL" id="GEL99340.1"/>
    </source>
</evidence>
<feature type="domain" description="Glycosyl hydrolase family 32 C-terminal" evidence="6">
    <location>
        <begin position="271"/>
        <end position="425"/>
    </location>
</feature>
<evidence type="ECO:0008006" key="9">
    <source>
        <dbReference type="Google" id="ProtNLM"/>
    </source>
</evidence>
<keyword evidence="8" id="KW-1185">Reference proteome</keyword>
<comment type="similarity">
    <text evidence="1 4">Belongs to the glycosyl hydrolase 32 family.</text>
</comment>
<dbReference type="SUPFAM" id="SSF49899">
    <property type="entry name" value="Concanavalin A-like lectins/glucanases"/>
    <property type="match status" value="1"/>
</dbReference>
<dbReference type="GO" id="GO:0005737">
    <property type="term" value="C:cytoplasm"/>
    <property type="evidence" value="ECO:0007669"/>
    <property type="project" value="TreeGrafter"/>
</dbReference>
<accession>A0A511JMU7</accession>